<evidence type="ECO:0000313" key="1">
    <source>
        <dbReference type="EMBL" id="CAG8695639.1"/>
    </source>
</evidence>
<proteinExistence type="predicted"/>
<comment type="caution">
    <text evidence="1">The sequence shown here is derived from an EMBL/GenBank/DDBJ whole genome shotgun (WGS) entry which is preliminary data.</text>
</comment>
<accession>A0ACA9P8Q8</accession>
<dbReference type="EMBL" id="CAJVPM010037500">
    <property type="protein sequence ID" value="CAG8695639.1"/>
    <property type="molecule type" value="Genomic_DNA"/>
</dbReference>
<gene>
    <name evidence="1" type="ORF">SCALOS_LOCUS10304</name>
</gene>
<evidence type="ECO:0000313" key="2">
    <source>
        <dbReference type="Proteomes" id="UP000789860"/>
    </source>
</evidence>
<reference evidence="1" key="1">
    <citation type="submission" date="2021-06" db="EMBL/GenBank/DDBJ databases">
        <authorList>
            <person name="Kallberg Y."/>
            <person name="Tangrot J."/>
            <person name="Rosling A."/>
        </authorList>
    </citation>
    <scope>NUCLEOTIDE SEQUENCE</scope>
    <source>
        <strain evidence="1">AU212A</strain>
    </source>
</reference>
<feature type="non-terminal residue" evidence="1">
    <location>
        <position position="1"/>
    </location>
</feature>
<dbReference type="Proteomes" id="UP000789860">
    <property type="component" value="Unassembled WGS sequence"/>
</dbReference>
<feature type="non-terminal residue" evidence="1">
    <location>
        <position position="125"/>
    </location>
</feature>
<keyword evidence="2" id="KW-1185">Reference proteome</keyword>
<protein>
    <submittedName>
        <fullName evidence="1">779_t:CDS:1</fullName>
    </submittedName>
</protein>
<name>A0ACA9P8Q8_9GLOM</name>
<organism evidence="1 2">
    <name type="scientific">Scutellospora calospora</name>
    <dbReference type="NCBI Taxonomy" id="85575"/>
    <lineage>
        <taxon>Eukaryota</taxon>
        <taxon>Fungi</taxon>
        <taxon>Fungi incertae sedis</taxon>
        <taxon>Mucoromycota</taxon>
        <taxon>Glomeromycotina</taxon>
        <taxon>Glomeromycetes</taxon>
        <taxon>Diversisporales</taxon>
        <taxon>Gigasporaceae</taxon>
        <taxon>Scutellospora</taxon>
    </lineage>
</organism>
<sequence>PNIQTANISDNSSLMKDIYVFVLYSKTLCVREVIALYFEGYNNHCYTDEPVIDLNNISYILLHVYLPIHLDLFSDILKEGCNLLIYHLASNIIYHIDKLGVLINENTLKLLEDEKKYFDYFSQND</sequence>